<evidence type="ECO:0000313" key="3">
    <source>
        <dbReference type="Proteomes" id="UP000580683"/>
    </source>
</evidence>
<comment type="caution">
    <text evidence="2">The sequence shown here is derived from an EMBL/GenBank/DDBJ whole genome shotgun (WGS) entry which is preliminary data.</text>
</comment>
<organism evidence="2 3">
    <name type="scientific">Listeria marthii</name>
    <dbReference type="NCBI Taxonomy" id="529731"/>
    <lineage>
        <taxon>Bacteria</taxon>
        <taxon>Bacillati</taxon>
        <taxon>Bacillota</taxon>
        <taxon>Bacilli</taxon>
        <taxon>Bacillales</taxon>
        <taxon>Listeriaceae</taxon>
        <taxon>Listeria</taxon>
    </lineage>
</organism>
<evidence type="ECO:0000256" key="1">
    <source>
        <dbReference type="SAM" id="Coils"/>
    </source>
</evidence>
<accession>A0A842CT78</accession>
<sequence length="120" mass="14944">MIENTNDNERAAYNQRIIEKENQLDKMKENRKEIEKSLYQLDEDFRKGFHQLRMLNDENIREEDNKTFQEAQRNEESERGFRLKVQIAREQFSYVFQKEIHRIDDEREELYKQRSEIPWD</sequence>
<feature type="coiled-coil region" evidence="1">
    <location>
        <begin position="10"/>
        <end position="44"/>
    </location>
</feature>
<proteinExistence type="predicted"/>
<dbReference type="AlphaFoldDB" id="A0A842CT78"/>
<dbReference type="Proteomes" id="UP000580683">
    <property type="component" value="Unassembled WGS sequence"/>
</dbReference>
<dbReference type="RefSeq" id="WP_185530095.1">
    <property type="nucleotide sequence ID" value="NZ_JACTJC010000004.1"/>
</dbReference>
<evidence type="ECO:0000313" key="2">
    <source>
        <dbReference type="EMBL" id="MBC1978558.1"/>
    </source>
</evidence>
<name>A0A842CT78_9LIST</name>
<protein>
    <submittedName>
        <fullName evidence="2">Uncharacterized protein</fullName>
    </submittedName>
</protein>
<gene>
    <name evidence="2" type="ORF">HCJ63_08715</name>
</gene>
<reference evidence="2 3" key="1">
    <citation type="submission" date="2020-03" db="EMBL/GenBank/DDBJ databases">
        <title>Soil Listeria distribution.</title>
        <authorList>
            <person name="Liao J."/>
            <person name="Wiedmann M."/>
        </authorList>
    </citation>
    <scope>NUCLEOTIDE SEQUENCE [LARGE SCALE GENOMIC DNA]</scope>
    <source>
        <strain evidence="2 3">FSL L7-0504</strain>
    </source>
</reference>
<keyword evidence="1" id="KW-0175">Coiled coil</keyword>
<dbReference type="EMBL" id="JAASWI010000003">
    <property type="protein sequence ID" value="MBC1978558.1"/>
    <property type="molecule type" value="Genomic_DNA"/>
</dbReference>